<protein>
    <recommendedName>
        <fullName evidence="4">Helicase</fullName>
    </recommendedName>
</protein>
<evidence type="ECO:0000313" key="2">
    <source>
        <dbReference type="EMBL" id="NGO47834.1"/>
    </source>
</evidence>
<sequence length="590" mass="63536">MAGRTRYRADPHDDGTTTLLLTVVNTSPPPEHQYTDPTDAVAYGRDYVDTALYEVRLSAVPSVPIIPHTLEQIADSYRYDRQVPGFGHNSALVANDAGDGLTRLTTAHVAVATTDRVEPRTAADDGTPDSSFATMATDPLPALHALADAAESWVQKHWSATALDALAREEQWDTATREKTDDDADAAREEIDWIRAGIAALRADPHLLQAFRLANTSMGQVAAAKGYSQWRPFQLAWIVGCLPGVADPAAHRSEVGILWFPTGGGKTEAYLGLMGVVLFYGRLTGTTAGAQVWARFPLRLLSLQQTERFAQAVFAAEIVRRATPSTAHGDPFAVGYFVGGGNTPNDLKVPHPGGRYYSGPDPRRAETAEACRVLETCPACRGPDKVEVAWNDTAQLMEHRCTNPRCPLAGTLPVWSVDKNIYRTAPSVLVGTVDKLGQNSEFRVLLGGAAARCPQHGYGADPNYCAIFGCRAVRAPVSPGFGSARLEIADEMHLLDESLGALDGNYETLFEAISESLGHPPMQVVGATATIEGYREQADHLYRRENPRRFPVAGPTTEETAGRQHSTAGPCAATSASCRAASPWSPQPAR</sequence>
<keyword evidence="3" id="KW-1185">Reference proteome</keyword>
<name>A0ABX0E3K3_9ACTN</name>
<evidence type="ECO:0000313" key="3">
    <source>
        <dbReference type="Proteomes" id="UP001518140"/>
    </source>
</evidence>
<feature type="compositionally biased region" description="Low complexity" evidence="1">
    <location>
        <begin position="571"/>
        <end position="582"/>
    </location>
</feature>
<accession>A0ABX0E3K3</accession>
<evidence type="ECO:0008006" key="4">
    <source>
        <dbReference type="Google" id="ProtNLM"/>
    </source>
</evidence>
<dbReference type="SUPFAM" id="SSF52540">
    <property type="entry name" value="P-loop containing nucleoside triphosphate hydrolases"/>
    <property type="match status" value="1"/>
</dbReference>
<feature type="compositionally biased region" description="Polar residues" evidence="1">
    <location>
        <begin position="557"/>
        <end position="567"/>
    </location>
</feature>
<comment type="caution">
    <text evidence="2">The sequence shown here is derived from an EMBL/GenBank/DDBJ whole genome shotgun (WGS) entry which is preliminary data.</text>
</comment>
<evidence type="ECO:0000256" key="1">
    <source>
        <dbReference type="SAM" id="MobiDB-lite"/>
    </source>
</evidence>
<dbReference type="Proteomes" id="UP001518140">
    <property type="component" value="Unassembled WGS sequence"/>
</dbReference>
<organism evidence="2 3">
    <name type="scientific">Streptomyces ureilyticus</name>
    <dbReference type="NCBI Taxonomy" id="1775131"/>
    <lineage>
        <taxon>Bacteria</taxon>
        <taxon>Bacillati</taxon>
        <taxon>Actinomycetota</taxon>
        <taxon>Actinomycetes</taxon>
        <taxon>Kitasatosporales</taxon>
        <taxon>Streptomycetaceae</taxon>
        <taxon>Streptomyces</taxon>
    </lineage>
</organism>
<dbReference type="Gene3D" id="3.40.50.300">
    <property type="entry name" value="P-loop containing nucleotide triphosphate hydrolases"/>
    <property type="match status" value="1"/>
</dbReference>
<reference evidence="2 3" key="1">
    <citation type="submission" date="2020-02" db="EMBL/GenBank/DDBJ databases">
        <title>Whole-genome analyses of novel actinobacteria.</title>
        <authorList>
            <person name="Sahin N."/>
            <person name="Tokatli A."/>
        </authorList>
    </citation>
    <scope>NUCLEOTIDE SEQUENCE [LARGE SCALE GENOMIC DNA]</scope>
    <source>
        <strain evidence="2 3">YC419</strain>
    </source>
</reference>
<proteinExistence type="predicted"/>
<feature type="region of interest" description="Disordered" evidence="1">
    <location>
        <begin position="543"/>
        <end position="590"/>
    </location>
</feature>
<gene>
    <name evidence="2" type="ORF">G6048_39095</name>
</gene>
<dbReference type="InterPro" id="IPR027417">
    <property type="entry name" value="P-loop_NTPase"/>
</dbReference>
<dbReference type="RefSeq" id="WP_165344346.1">
    <property type="nucleotide sequence ID" value="NZ_JAAKZX010000207.1"/>
</dbReference>
<dbReference type="EMBL" id="JAAKZX010000207">
    <property type="protein sequence ID" value="NGO47834.1"/>
    <property type="molecule type" value="Genomic_DNA"/>
</dbReference>